<dbReference type="RefSeq" id="WP_153026610.1">
    <property type="nucleotide sequence ID" value="NZ_WIAO01000024.1"/>
</dbReference>
<protein>
    <submittedName>
        <fullName evidence="1">Transcriptional regulator</fullName>
    </submittedName>
</protein>
<evidence type="ECO:0000313" key="2">
    <source>
        <dbReference type="Proteomes" id="UP000477750"/>
    </source>
</evidence>
<evidence type="ECO:0000313" key="1">
    <source>
        <dbReference type="EMBL" id="MQM27476.1"/>
    </source>
</evidence>
<dbReference type="AlphaFoldDB" id="A0A6L5GD39"/>
<name>A0A6L5GD39_9ACTN</name>
<proteinExistence type="predicted"/>
<dbReference type="EMBL" id="WIAO01000024">
    <property type="protein sequence ID" value="MQM27476.1"/>
    <property type="molecule type" value="Genomic_DNA"/>
</dbReference>
<gene>
    <name evidence="1" type="ORF">GFD30_18150</name>
</gene>
<sequence length="194" mass="20549">MTVLHALRCGGYSGVARIAAATGLDAAAVESDLIDLGIAGLVTRIEGGVWGLTEAGRAADAERTAAELAATGARPAVAAAYERFMVLNPELLDLCTAWQLRPVDGVMTVNDHDDLAYDTRVLDRFADLDTRAAGVCAALTAALPRFGRYPVRLRGALERVAAGDLEYLTDSTGSYHAIWAELHEDQLATLGIPR</sequence>
<keyword evidence="2" id="KW-1185">Reference proteome</keyword>
<organism evidence="1 2">
    <name type="scientific">Glycomyces albidus</name>
    <dbReference type="NCBI Taxonomy" id="2656774"/>
    <lineage>
        <taxon>Bacteria</taxon>
        <taxon>Bacillati</taxon>
        <taxon>Actinomycetota</taxon>
        <taxon>Actinomycetes</taxon>
        <taxon>Glycomycetales</taxon>
        <taxon>Glycomycetaceae</taxon>
        <taxon>Glycomyces</taxon>
    </lineage>
</organism>
<accession>A0A6L5GD39</accession>
<comment type="caution">
    <text evidence="1">The sequence shown here is derived from an EMBL/GenBank/DDBJ whole genome shotgun (WGS) entry which is preliminary data.</text>
</comment>
<dbReference type="Proteomes" id="UP000477750">
    <property type="component" value="Unassembled WGS sequence"/>
</dbReference>
<reference evidence="1 2" key="1">
    <citation type="submission" date="2019-10" db="EMBL/GenBank/DDBJ databases">
        <title>Glycomyces albidus sp. nov., a novel actinomycete isolated from rhizosphere soil of wheat (Triticum aestivum L.).</title>
        <authorList>
            <person name="Qian L."/>
        </authorList>
    </citation>
    <scope>NUCLEOTIDE SEQUENCE [LARGE SCALE GENOMIC DNA]</scope>
    <source>
        <strain evidence="1 2">NEAU-7082</strain>
    </source>
</reference>